<dbReference type="GO" id="GO:0005886">
    <property type="term" value="C:plasma membrane"/>
    <property type="evidence" value="ECO:0007669"/>
    <property type="project" value="TreeGrafter"/>
</dbReference>
<dbReference type="NCBIfam" id="TIGR00254">
    <property type="entry name" value="GGDEF"/>
    <property type="match status" value="1"/>
</dbReference>
<feature type="transmembrane region" description="Helical" evidence="3">
    <location>
        <begin position="97"/>
        <end position="115"/>
    </location>
</feature>
<dbReference type="InterPro" id="IPR000160">
    <property type="entry name" value="GGDEF_dom"/>
</dbReference>
<dbReference type="InterPro" id="IPR043128">
    <property type="entry name" value="Rev_trsase/Diguanyl_cyclase"/>
</dbReference>
<proteinExistence type="predicted"/>
<dbReference type="Pfam" id="PF00990">
    <property type="entry name" value="GGDEF"/>
    <property type="match status" value="1"/>
</dbReference>
<reference evidence="5 6" key="1">
    <citation type="submission" date="2020-08" db="EMBL/GenBank/DDBJ databases">
        <title>Functional genomics of gut bacteria from endangered species of beetles.</title>
        <authorList>
            <person name="Carlos-Shanley C."/>
        </authorList>
    </citation>
    <scope>NUCLEOTIDE SEQUENCE [LARGE SCALE GENOMIC DNA]</scope>
    <source>
        <strain evidence="5 6">S00245</strain>
    </source>
</reference>
<dbReference type="Gene3D" id="3.30.70.270">
    <property type="match status" value="1"/>
</dbReference>
<dbReference type="SMART" id="SM00267">
    <property type="entry name" value="GGDEF"/>
    <property type="match status" value="1"/>
</dbReference>
<keyword evidence="3" id="KW-0812">Transmembrane</keyword>
<accession>A0A7W7KBQ1</accession>
<feature type="transmembrane region" description="Helical" evidence="3">
    <location>
        <begin position="6"/>
        <end position="25"/>
    </location>
</feature>
<dbReference type="GO" id="GO:0043709">
    <property type="term" value="P:cell adhesion involved in single-species biofilm formation"/>
    <property type="evidence" value="ECO:0007669"/>
    <property type="project" value="TreeGrafter"/>
</dbReference>
<dbReference type="SUPFAM" id="SSF55073">
    <property type="entry name" value="Nucleotide cyclase"/>
    <property type="match status" value="1"/>
</dbReference>
<comment type="caution">
    <text evidence="5">The sequence shown here is derived from an EMBL/GenBank/DDBJ whole genome shotgun (WGS) entry which is preliminary data.</text>
</comment>
<comment type="catalytic activity">
    <reaction evidence="2">
        <text>2 GTP = 3',3'-c-di-GMP + 2 diphosphate</text>
        <dbReference type="Rhea" id="RHEA:24898"/>
        <dbReference type="ChEBI" id="CHEBI:33019"/>
        <dbReference type="ChEBI" id="CHEBI:37565"/>
        <dbReference type="ChEBI" id="CHEBI:58805"/>
        <dbReference type="EC" id="2.7.7.65"/>
    </reaction>
</comment>
<dbReference type="CDD" id="cd01949">
    <property type="entry name" value="GGDEF"/>
    <property type="match status" value="1"/>
</dbReference>
<dbReference type="PROSITE" id="PS50887">
    <property type="entry name" value="GGDEF"/>
    <property type="match status" value="1"/>
</dbReference>
<evidence type="ECO:0000256" key="3">
    <source>
        <dbReference type="SAM" id="Phobius"/>
    </source>
</evidence>
<gene>
    <name evidence="5" type="ORF">HNO88_003210</name>
</gene>
<feature type="transmembrane region" description="Helical" evidence="3">
    <location>
        <begin position="62"/>
        <end position="85"/>
    </location>
</feature>
<name>A0A7W7KBQ1_9SPHN</name>
<feature type="transmembrane region" description="Helical" evidence="3">
    <location>
        <begin position="189"/>
        <end position="209"/>
    </location>
</feature>
<dbReference type="Proteomes" id="UP000555448">
    <property type="component" value="Unassembled WGS sequence"/>
</dbReference>
<dbReference type="EC" id="2.7.7.65" evidence="1"/>
<feature type="transmembrane region" description="Helical" evidence="3">
    <location>
        <begin position="121"/>
        <end position="139"/>
    </location>
</feature>
<dbReference type="InterPro" id="IPR029787">
    <property type="entry name" value="Nucleotide_cyclase"/>
</dbReference>
<dbReference type="EMBL" id="JACHLR010000015">
    <property type="protein sequence ID" value="MBB4859877.1"/>
    <property type="molecule type" value="Genomic_DNA"/>
</dbReference>
<keyword evidence="6" id="KW-1185">Reference proteome</keyword>
<evidence type="ECO:0000313" key="5">
    <source>
        <dbReference type="EMBL" id="MBB4859877.1"/>
    </source>
</evidence>
<protein>
    <recommendedName>
        <fullName evidence="1">diguanylate cyclase</fullName>
        <ecNumber evidence="1">2.7.7.65</ecNumber>
    </recommendedName>
</protein>
<dbReference type="InterPro" id="IPR050469">
    <property type="entry name" value="Diguanylate_Cyclase"/>
</dbReference>
<keyword evidence="3" id="KW-1133">Transmembrane helix</keyword>
<feature type="transmembrane region" description="Helical" evidence="3">
    <location>
        <begin position="37"/>
        <end position="56"/>
    </location>
</feature>
<evidence type="ECO:0000256" key="1">
    <source>
        <dbReference type="ARBA" id="ARBA00012528"/>
    </source>
</evidence>
<keyword evidence="3" id="KW-0472">Membrane</keyword>
<feature type="domain" description="GGDEF" evidence="4">
    <location>
        <begin position="247"/>
        <end position="381"/>
    </location>
</feature>
<dbReference type="RefSeq" id="WP_184247618.1">
    <property type="nucleotide sequence ID" value="NZ_JACHLR010000015.1"/>
</dbReference>
<evidence type="ECO:0000259" key="4">
    <source>
        <dbReference type="PROSITE" id="PS50887"/>
    </source>
</evidence>
<dbReference type="FunFam" id="3.30.70.270:FF:000001">
    <property type="entry name" value="Diguanylate cyclase domain protein"/>
    <property type="match status" value="1"/>
</dbReference>
<organism evidence="5 6">
    <name type="scientific">Novosphingobium chloroacetimidivorans</name>
    <dbReference type="NCBI Taxonomy" id="1428314"/>
    <lineage>
        <taxon>Bacteria</taxon>
        <taxon>Pseudomonadati</taxon>
        <taxon>Pseudomonadota</taxon>
        <taxon>Alphaproteobacteria</taxon>
        <taxon>Sphingomonadales</taxon>
        <taxon>Sphingomonadaceae</taxon>
        <taxon>Novosphingobium</taxon>
    </lineage>
</organism>
<dbReference type="GO" id="GO:0052621">
    <property type="term" value="F:diguanylate cyclase activity"/>
    <property type="evidence" value="ECO:0007669"/>
    <property type="project" value="UniProtKB-EC"/>
</dbReference>
<dbReference type="PANTHER" id="PTHR45138:SF9">
    <property type="entry name" value="DIGUANYLATE CYCLASE DGCM-RELATED"/>
    <property type="match status" value="1"/>
</dbReference>
<feature type="transmembrane region" description="Helical" evidence="3">
    <location>
        <begin position="151"/>
        <end position="177"/>
    </location>
</feature>
<evidence type="ECO:0000256" key="2">
    <source>
        <dbReference type="ARBA" id="ARBA00034247"/>
    </source>
</evidence>
<dbReference type="GO" id="GO:1902201">
    <property type="term" value="P:negative regulation of bacterial-type flagellum-dependent cell motility"/>
    <property type="evidence" value="ECO:0007669"/>
    <property type="project" value="TreeGrafter"/>
</dbReference>
<dbReference type="AlphaFoldDB" id="A0A7W7KBQ1"/>
<evidence type="ECO:0000313" key="6">
    <source>
        <dbReference type="Proteomes" id="UP000555448"/>
    </source>
</evidence>
<sequence>MHVDLLTLYCLAVGTLLLSAAMTLWECPARPKRSREMGVLAGGYCALALGCAIATARAALPGAWGAALSNVTMLGGYLLVLDGVAALDGRHHRPASIGLLVLSACTWAIGGAVWQAQVWNYLSALPIAVVSAATAWEMRRNRSMGTMRAHRVVIAVAGIHALFYLARCFALPVLAAAYGAQAVTVAGKLTMYEGVLYSVGLPMALLALIREEAHAQLLEASHTDYLTGLGNRRWFFEQGEALLFDQRGAAVLAFDLDHFKAINDRHGHATGDQVLSHFADVVRSVAGADALIARIGGEEFAAVLPGHDRQQASLVGEAVARRFAAVVVHDGHDEPVSATVSIGVAELGCDGLDLGSLLSAADQALYLAKARGRNRIEFAPSPISAAA</sequence>
<dbReference type="PANTHER" id="PTHR45138">
    <property type="entry name" value="REGULATORY COMPONENTS OF SENSORY TRANSDUCTION SYSTEM"/>
    <property type="match status" value="1"/>
</dbReference>